<comment type="similarity">
    <text evidence="2 9">Belongs to the glycosyl hydrolase 72 family.</text>
</comment>
<dbReference type="GO" id="GO:0098552">
    <property type="term" value="C:side of membrane"/>
    <property type="evidence" value="ECO:0007669"/>
    <property type="project" value="UniProtKB-KW"/>
</dbReference>
<keyword evidence="5" id="KW-0732">Signal</keyword>
<evidence type="ECO:0000256" key="7">
    <source>
        <dbReference type="ARBA" id="ARBA00023180"/>
    </source>
</evidence>
<evidence type="ECO:0000256" key="9">
    <source>
        <dbReference type="RuleBase" id="RU361209"/>
    </source>
</evidence>
<evidence type="ECO:0000256" key="1">
    <source>
        <dbReference type="ARBA" id="ARBA00004609"/>
    </source>
</evidence>
<dbReference type="Pfam" id="PF03198">
    <property type="entry name" value="Glyco_hydro_72"/>
    <property type="match status" value="1"/>
</dbReference>
<feature type="compositionally biased region" description="Gly residues" evidence="10">
    <location>
        <begin position="372"/>
        <end position="393"/>
    </location>
</feature>
<keyword evidence="7" id="KW-0325">Glycoprotein</keyword>
<proteinExistence type="inferred from homology"/>
<name>A0AAD9I0W4_9PEZI</name>
<evidence type="ECO:0000256" key="8">
    <source>
        <dbReference type="ARBA" id="ARBA00023288"/>
    </source>
</evidence>
<protein>
    <recommendedName>
        <fullName evidence="9">1,3-beta-glucanosyltransferase</fullName>
        <ecNumber evidence="9">2.4.1.-</ecNumber>
    </recommendedName>
</protein>
<keyword evidence="8 9" id="KW-0449">Lipoprotein</keyword>
<evidence type="ECO:0000313" key="12">
    <source>
        <dbReference type="Proteomes" id="UP001217918"/>
    </source>
</evidence>
<dbReference type="EC" id="2.4.1.-" evidence="9"/>
<dbReference type="GO" id="GO:0031505">
    <property type="term" value="P:fungal-type cell wall organization"/>
    <property type="evidence" value="ECO:0007669"/>
    <property type="project" value="TreeGrafter"/>
</dbReference>
<dbReference type="GO" id="GO:0005886">
    <property type="term" value="C:plasma membrane"/>
    <property type="evidence" value="ECO:0007669"/>
    <property type="project" value="UniProtKB-SubCell"/>
</dbReference>
<keyword evidence="3 9" id="KW-0336">GPI-anchor</keyword>
<evidence type="ECO:0000256" key="5">
    <source>
        <dbReference type="ARBA" id="ARBA00022729"/>
    </source>
</evidence>
<dbReference type="Proteomes" id="UP001217918">
    <property type="component" value="Unassembled WGS sequence"/>
</dbReference>
<dbReference type="EMBL" id="JAQQPM010000002">
    <property type="protein sequence ID" value="KAK2069041.1"/>
    <property type="molecule type" value="Genomic_DNA"/>
</dbReference>
<dbReference type="PANTHER" id="PTHR31468">
    <property type="entry name" value="1,3-BETA-GLUCANOSYLTRANSFERASE GAS1"/>
    <property type="match status" value="1"/>
</dbReference>
<feature type="region of interest" description="Disordered" evidence="10">
    <location>
        <begin position="372"/>
        <end position="418"/>
    </location>
</feature>
<dbReference type="SUPFAM" id="SSF51445">
    <property type="entry name" value="(Trans)glycosidases"/>
    <property type="match status" value="1"/>
</dbReference>
<keyword evidence="4 9" id="KW-0808">Transferase</keyword>
<dbReference type="GO" id="GO:0042124">
    <property type="term" value="F:1,3-beta-glucanosyltransferase activity"/>
    <property type="evidence" value="ECO:0007669"/>
    <property type="project" value="TreeGrafter"/>
</dbReference>
<evidence type="ECO:0000256" key="2">
    <source>
        <dbReference type="ARBA" id="ARBA00007528"/>
    </source>
</evidence>
<reference evidence="11" key="1">
    <citation type="journal article" date="2023" name="Mol. Plant Microbe Interact.">
        <title>Elucidating the Obligate Nature and Biological Capacity of an Invasive Fungal Corn Pathogen.</title>
        <authorList>
            <person name="MacCready J.S."/>
            <person name="Roggenkamp E.M."/>
            <person name="Gdanetz K."/>
            <person name="Chilvers M.I."/>
        </authorList>
    </citation>
    <scope>NUCLEOTIDE SEQUENCE</scope>
    <source>
        <strain evidence="11">PM02</strain>
    </source>
</reference>
<evidence type="ECO:0000256" key="10">
    <source>
        <dbReference type="SAM" id="MobiDB-lite"/>
    </source>
</evidence>
<organism evidence="11 12">
    <name type="scientific">Phyllachora maydis</name>
    <dbReference type="NCBI Taxonomy" id="1825666"/>
    <lineage>
        <taxon>Eukaryota</taxon>
        <taxon>Fungi</taxon>
        <taxon>Dikarya</taxon>
        <taxon>Ascomycota</taxon>
        <taxon>Pezizomycotina</taxon>
        <taxon>Sordariomycetes</taxon>
        <taxon>Sordariomycetidae</taxon>
        <taxon>Phyllachorales</taxon>
        <taxon>Phyllachoraceae</taxon>
        <taxon>Phyllachora</taxon>
    </lineage>
</organism>
<dbReference type="GO" id="GO:0071970">
    <property type="term" value="P:fungal-type cell wall (1-&gt;3)-beta-D-glucan biosynthetic process"/>
    <property type="evidence" value="ECO:0007669"/>
    <property type="project" value="TreeGrafter"/>
</dbReference>
<gene>
    <name evidence="11" type="ORF">P8C59_003648</name>
</gene>
<accession>A0AAD9I0W4</accession>
<keyword evidence="12" id="KW-1185">Reference proteome</keyword>
<dbReference type="InterPro" id="IPR004886">
    <property type="entry name" value="Glucanosyltransferase"/>
</dbReference>
<evidence type="ECO:0000313" key="11">
    <source>
        <dbReference type="EMBL" id="KAK2069041.1"/>
    </source>
</evidence>
<sequence>MKSFSVTAAAAALGSLVNKRTDLPAVTTRGNAFWTGDTRFYVRGIDYQPGGSSQMADPLADKAVCTRDIAEFKKLGVNAVRVYITDNSADHDDCMSLLADAGIYVIIDANNPLYSINRFSPAESYNQVYLQSVFATIDAFAKYTNTMAFFSGNEVVNDNVTSTLSAPYVKATTRDMRQYIKSRGYRSIPVGYSAADVAQNRMEMADYMNCGTDAERSDFFTFNDYSWCNSNFQVSGWDQKVKNFTGYGLPIFLSEFGCIANGRDFGEIGALMNPHEMTGVYSGALMYEYAWEPNDYGIVKINGDTVTELPDFAKFQKALATYPPPPGDGGYNPTAHAVNCPTSNGNWLVSNDTLPAIPDGAKAYFTNGAGPGPGLKGAGSQTAGGSGTAGSGSGTTPTGTSAPTASASNSKSAAGMGPIGPMDRSPLLISGLVTLLALVGALLL</sequence>
<evidence type="ECO:0000256" key="3">
    <source>
        <dbReference type="ARBA" id="ARBA00022622"/>
    </source>
</evidence>
<keyword evidence="6 9" id="KW-0472">Membrane</keyword>
<dbReference type="InterPro" id="IPR017853">
    <property type="entry name" value="GH"/>
</dbReference>
<evidence type="ECO:0000256" key="4">
    <source>
        <dbReference type="ARBA" id="ARBA00022679"/>
    </source>
</evidence>
<feature type="compositionally biased region" description="Low complexity" evidence="10">
    <location>
        <begin position="394"/>
        <end position="415"/>
    </location>
</feature>
<comment type="function">
    <text evidence="9">Splits internally a 1,3-beta-glucan molecule and transfers the newly generated reducing end (the donor) to the non-reducing end of another 1,3-beta-glucan molecule (the acceptor) forming a 1,3-beta linkage, resulting in the elongation of 1,3-beta-glucan chains in the cell wall.</text>
</comment>
<dbReference type="AlphaFoldDB" id="A0AAD9I0W4"/>
<comment type="subcellular location">
    <subcellularLocation>
        <location evidence="1 9">Cell membrane</location>
        <topology evidence="1 9">Lipid-anchor</topology>
        <topology evidence="1 9">GPI-anchor</topology>
    </subcellularLocation>
</comment>
<dbReference type="Gene3D" id="3.20.20.80">
    <property type="entry name" value="Glycosidases"/>
    <property type="match status" value="1"/>
</dbReference>
<comment type="caution">
    <text evidence="11">The sequence shown here is derived from an EMBL/GenBank/DDBJ whole genome shotgun (WGS) entry which is preliminary data.</text>
</comment>
<evidence type="ECO:0000256" key="6">
    <source>
        <dbReference type="ARBA" id="ARBA00023136"/>
    </source>
</evidence>
<dbReference type="PANTHER" id="PTHR31468:SF5">
    <property type="entry name" value="1,3-BETA-GLUCANOSYLTRANSFERASE GAS5"/>
    <property type="match status" value="1"/>
</dbReference>